<feature type="domain" description="Helix-turn-helix" evidence="1">
    <location>
        <begin position="39"/>
        <end position="87"/>
    </location>
</feature>
<proteinExistence type="predicted"/>
<dbReference type="InterPro" id="IPR009061">
    <property type="entry name" value="DNA-bd_dom_put_sf"/>
</dbReference>
<evidence type="ECO:0000313" key="3">
    <source>
        <dbReference type="Proteomes" id="UP000321926"/>
    </source>
</evidence>
<evidence type="ECO:0000259" key="1">
    <source>
        <dbReference type="Pfam" id="PF12728"/>
    </source>
</evidence>
<name>A0A5C8K631_9BACT</name>
<keyword evidence="3" id="KW-1185">Reference proteome</keyword>
<organism evidence="2 3">
    <name type="scientific">Pontibacter qinzhouensis</name>
    <dbReference type="NCBI Taxonomy" id="2603253"/>
    <lineage>
        <taxon>Bacteria</taxon>
        <taxon>Pseudomonadati</taxon>
        <taxon>Bacteroidota</taxon>
        <taxon>Cytophagia</taxon>
        <taxon>Cytophagales</taxon>
        <taxon>Hymenobacteraceae</taxon>
        <taxon>Pontibacter</taxon>
    </lineage>
</organism>
<dbReference type="AlphaFoldDB" id="A0A5C8K631"/>
<accession>A0A5C8K631</accession>
<gene>
    <name evidence="2" type="ORF">FVR03_12295</name>
</gene>
<dbReference type="PANTHER" id="PTHR34585:SF22">
    <property type="entry name" value="HELIX-TURN-HELIX DOMAIN-CONTAINING PROTEIN"/>
    <property type="match status" value="1"/>
</dbReference>
<protein>
    <submittedName>
        <fullName evidence="2">Helix-turn-helix domain-containing protein</fullName>
    </submittedName>
</protein>
<dbReference type="OrthoDB" id="1524679at2"/>
<dbReference type="InterPro" id="IPR041657">
    <property type="entry name" value="HTH_17"/>
</dbReference>
<dbReference type="Proteomes" id="UP000321926">
    <property type="component" value="Unassembled WGS sequence"/>
</dbReference>
<dbReference type="Pfam" id="PF12728">
    <property type="entry name" value="HTH_17"/>
    <property type="match status" value="1"/>
</dbReference>
<evidence type="ECO:0000313" key="2">
    <source>
        <dbReference type="EMBL" id="TXK45721.1"/>
    </source>
</evidence>
<sequence>MSVEIITKEDLQHFRRQLLEDLQQLLSKRQPTQTQKQVLKSAEVRKLLKISPATLQSLRINGTLPFSKIGGTIYYRQEDIEKLMEGNKSNNQTAGL</sequence>
<reference evidence="2 3" key="1">
    <citation type="submission" date="2019-08" db="EMBL/GenBank/DDBJ databases">
        <authorList>
            <person name="Shi S."/>
        </authorList>
    </citation>
    <scope>NUCLEOTIDE SEQUENCE [LARGE SCALE GENOMIC DNA]</scope>
    <source>
        <strain evidence="2 3">GY10130</strain>
    </source>
</reference>
<dbReference type="EMBL" id="VRTY01000042">
    <property type="protein sequence ID" value="TXK45721.1"/>
    <property type="molecule type" value="Genomic_DNA"/>
</dbReference>
<comment type="caution">
    <text evidence="2">The sequence shown here is derived from an EMBL/GenBank/DDBJ whole genome shotgun (WGS) entry which is preliminary data.</text>
</comment>
<dbReference type="PANTHER" id="PTHR34585">
    <property type="match status" value="1"/>
</dbReference>
<dbReference type="RefSeq" id="WP_147922051.1">
    <property type="nucleotide sequence ID" value="NZ_VRTY01000042.1"/>
</dbReference>
<dbReference type="SUPFAM" id="SSF46955">
    <property type="entry name" value="Putative DNA-binding domain"/>
    <property type="match status" value="1"/>
</dbReference>